<accession>A0A8C7A041</accession>
<dbReference type="SUPFAM" id="SSF48726">
    <property type="entry name" value="Immunoglobulin"/>
    <property type="match status" value="1"/>
</dbReference>
<evidence type="ECO:0000313" key="3">
    <source>
        <dbReference type="Ensembl" id="ENSNVIP00000001429.1"/>
    </source>
</evidence>
<name>A0A8C7A041_NEOVI</name>
<proteinExistence type="predicted"/>
<dbReference type="InterPro" id="IPR013106">
    <property type="entry name" value="Ig_V-set"/>
</dbReference>
<dbReference type="AlphaFoldDB" id="A0A8C7A041"/>
<dbReference type="InterPro" id="IPR013783">
    <property type="entry name" value="Ig-like_fold"/>
</dbReference>
<dbReference type="Pfam" id="PF07686">
    <property type="entry name" value="V-set"/>
    <property type="match status" value="1"/>
</dbReference>
<evidence type="ECO:0000259" key="2">
    <source>
        <dbReference type="Pfam" id="PF07686"/>
    </source>
</evidence>
<dbReference type="GeneTree" id="ENSGT00940000153520"/>
<protein>
    <recommendedName>
        <fullName evidence="2">Immunoglobulin V-set domain-containing protein</fullName>
    </recommendedName>
</protein>
<dbReference type="Proteomes" id="UP000694425">
    <property type="component" value="Unplaced"/>
</dbReference>
<dbReference type="InterPro" id="IPR036179">
    <property type="entry name" value="Ig-like_dom_sf"/>
</dbReference>
<evidence type="ECO:0000313" key="4">
    <source>
        <dbReference type="Proteomes" id="UP000694425"/>
    </source>
</evidence>
<feature type="region of interest" description="Disordered" evidence="1">
    <location>
        <begin position="108"/>
        <end position="135"/>
    </location>
</feature>
<keyword evidence="4" id="KW-1185">Reference proteome</keyword>
<reference evidence="3" key="1">
    <citation type="submission" date="2025-08" db="UniProtKB">
        <authorList>
            <consortium name="Ensembl"/>
        </authorList>
    </citation>
    <scope>IDENTIFICATION</scope>
</reference>
<sequence length="135" mass="14879">MVWIPVLLMVPSYYTGIDSCLSQPILIQPPSISASLGETARLTCNFSNDFSVGSYQKSLYQQKPRTPPQHLLRFLSYLNKHQSFRVPSRFSGSKDTSANVDDYCAKGHGSGKEKGVGGNWRGRQTMKDCGLSGSN</sequence>
<evidence type="ECO:0000256" key="1">
    <source>
        <dbReference type="SAM" id="MobiDB-lite"/>
    </source>
</evidence>
<organism evidence="3 4">
    <name type="scientific">Neovison vison</name>
    <name type="common">American mink</name>
    <name type="synonym">Mustela vison</name>
    <dbReference type="NCBI Taxonomy" id="452646"/>
    <lineage>
        <taxon>Eukaryota</taxon>
        <taxon>Metazoa</taxon>
        <taxon>Chordata</taxon>
        <taxon>Craniata</taxon>
        <taxon>Vertebrata</taxon>
        <taxon>Euteleostomi</taxon>
        <taxon>Mammalia</taxon>
        <taxon>Eutheria</taxon>
        <taxon>Laurasiatheria</taxon>
        <taxon>Carnivora</taxon>
        <taxon>Caniformia</taxon>
        <taxon>Musteloidea</taxon>
        <taxon>Mustelidae</taxon>
        <taxon>Mustelinae</taxon>
        <taxon>Neogale</taxon>
    </lineage>
</organism>
<feature type="domain" description="Immunoglobulin V-set" evidence="2">
    <location>
        <begin position="28"/>
        <end position="97"/>
    </location>
</feature>
<dbReference type="InterPro" id="IPR050150">
    <property type="entry name" value="IgV_Light_Chain"/>
</dbReference>
<dbReference type="PANTHER" id="PTHR23267">
    <property type="entry name" value="IMMUNOGLOBULIN LIGHT CHAIN"/>
    <property type="match status" value="1"/>
</dbReference>
<dbReference type="Ensembl" id="ENSNVIT00000001642.1">
    <property type="protein sequence ID" value="ENSNVIP00000001429.1"/>
    <property type="gene ID" value="ENSNVIG00000001126.1"/>
</dbReference>
<reference evidence="3" key="2">
    <citation type="submission" date="2025-09" db="UniProtKB">
        <authorList>
            <consortium name="Ensembl"/>
        </authorList>
    </citation>
    <scope>IDENTIFICATION</scope>
</reference>
<dbReference type="Gene3D" id="2.60.40.10">
    <property type="entry name" value="Immunoglobulins"/>
    <property type="match status" value="1"/>
</dbReference>